<dbReference type="PANTHER" id="PTHR37807:SF3">
    <property type="entry name" value="OS07G0160300 PROTEIN"/>
    <property type="match status" value="1"/>
</dbReference>
<dbReference type="AlphaFoldDB" id="A0A803KZ03"/>
<keyword evidence="2" id="KW-1185">Reference proteome</keyword>
<proteinExistence type="predicted"/>
<dbReference type="Gene3D" id="3.40.50.300">
    <property type="entry name" value="P-loop containing nucleotide triphosphate hydrolases"/>
    <property type="match status" value="1"/>
</dbReference>
<dbReference type="Pfam" id="PF13671">
    <property type="entry name" value="AAA_33"/>
    <property type="match status" value="1"/>
</dbReference>
<dbReference type="Gramene" id="AUR62004262-RA">
    <property type="protein sequence ID" value="AUR62004262-RA:cds"/>
    <property type="gene ID" value="AUR62004262"/>
</dbReference>
<reference evidence="1" key="2">
    <citation type="submission" date="2021-03" db="UniProtKB">
        <authorList>
            <consortium name="EnsemblPlants"/>
        </authorList>
    </citation>
    <scope>IDENTIFICATION</scope>
</reference>
<dbReference type="PANTHER" id="PTHR37807">
    <property type="entry name" value="OS07G0160300 PROTEIN"/>
    <property type="match status" value="1"/>
</dbReference>
<dbReference type="Proteomes" id="UP000596660">
    <property type="component" value="Unplaced"/>
</dbReference>
<protein>
    <submittedName>
        <fullName evidence="1">Uncharacterized protein</fullName>
    </submittedName>
</protein>
<organism evidence="1 2">
    <name type="scientific">Chenopodium quinoa</name>
    <name type="common">Quinoa</name>
    <dbReference type="NCBI Taxonomy" id="63459"/>
    <lineage>
        <taxon>Eukaryota</taxon>
        <taxon>Viridiplantae</taxon>
        <taxon>Streptophyta</taxon>
        <taxon>Embryophyta</taxon>
        <taxon>Tracheophyta</taxon>
        <taxon>Spermatophyta</taxon>
        <taxon>Magnoliopsida</taxon>
        <taxon>eudicotyledons</taxon>
        <taxon>Gunneridae</taxon>
        <taxon>Pentapetalae</taxon>
        <taxon>Caryophyllales</taxon>
        <taxon>Chenopodiaceae</taxon>
        <taxon>Chenopodioideae</taxon>
        <taxon>Atripliceae</taxon>
        <taxon>Chenopodium</taxon>
    </lineage>
</organism>
<evidence type="ECO:0000313" key="1">
    <source>
        <dbReference type="EnsemblPlants" id="AUR62004262-RA:cds"/>
    </source>
</evidence>
<dbReference type="OMA" id="HKPSTWQ"/>
<sequence>MEKFEKQKVPVIIAMKGHPGTGKSTIAAAIAAVLRCTLIGKDDIRDATLSLSSTATSSALNDLSYDAMWRVASTQIRLGLSVVVDSPLSRRHHLDAVRRIAGGTHRVVIVECRPSDEGEWRRRVERRGEEDGGVGHKPATWQDMERLLEGYDGCTEYDVGEVPRLVVDTTKGGVDGVLSSVMDFIQNHCGDCPL</sequence>
<dbReference type="EnsemblPlants" id="AUR62004262-RA">
    <property type="protein sequence ID" value="AUR62004262-RA:cds"/>
    <property type="gene ID" value="AUR62004262"/>
</dbReference>
<name>A0A803KZ03_CHEQI</name>
<evidence type="ECO:0000313" key="2">
    <source>
        <dbReference type="Proteomes" id="UP000596660"/>
    </source>
</evidence>
<accession>A0A803KZ03</accession>
<dbReference type="InterPro" id="IPR027417">
    <property type="entry name" value="P-loop_NTPase"/>
</dbReference>
<dbReference type="SUPFAM" id="SSF52540">
    <property type="entry name" value="P-loop containing nucleoside triphosphate hydrolases"/>
    <property type="match status" value="1"/>
</dbReference>
<reference evidence="1" key="1">
    <citation type="journal article" date="2017" name="Nature">
        <title>The genome of Chenopodium quinoa.</title>
        <authorList>
            <person name="Jarvis D.E."/>
            <person name="Ho Y.S."/>
            <person name="Lightfoot D.J."/>
            <person name="Schmoeckel S.M."/>
            <person name="Li B."/>
            <person name="Borm T.J.A."/>
            <person name="Ohyanagi H."/>
            <person name="Mineta K."/>
            <person name="Michell C.T."/>
            <person name="Saber N."/>
            <person name="Kharbatia N.M."/>
            <person name="Rupper R.R."/>
            <person name="Sharp A.R."/>
            <person name="Dally N."/>
            <person name="Boughton B.A."/>
            <person name="Woo Y.H."/>
            <person name="Gao G."/>
            <person name="Schijlen E.G.W.M."/>
            <person name="Guo X."/>
            <person name="Momin A.A."/>
            <person name="Negrao S."/>
            <person name="Al-Babili S."/>
            <person name="Gehring C."/>
            <person name="Roessner U."/>
            <person name="Jung C."/>
            <person name="Murphy K."/>
            <person name="Arold S.T."/>
            <person name="Gojobori T."/>
            <person name="van der Linden C.G."/>
            <person name="van Loo E.N."/>
            <person name="Jellen E.N."/>
            <person name="Maughan P.J."/>
            <person name="Tester M."/>
        </authorList>
    </citation>
    <scope>NUCLEOTIDE SEQUENCE [LARGE SCALE GENOMIC DNA]</scope>
    <source>
        <strain evidence="1">cv. PI 614886</strain>
    </source>
</reference>